<reference evidence="1 2" key="1">
    <citation type="journal article" date="2024" name="BMC Genomics">
        <title>De novo assembly and annotation of Popillia japonica's genome with initial clues to its potential as an invasive pest.</title>
        <authorList>
            <person name="Cucini C."/>
            <person name="Boschi S."/>
            <person name="Funari R."/>
            <person name="Cardaioli E."/>
            <person name="Iannotti N."/>
            <person name="Marturano G."/>
            <person name="Paoli F."/>
            <person name="Bruttini M."/>
            <person name="Carapelli A."/>
            <person name="Frati F."/>
            <person name="Nardi F."/>
        </authorList>
    </citation>
    <scope>NUCLEOTIDE SEQUENCE [LARGE SCALE GENOMIC DNA]</scope>
    <source>
        <strain evidence="1">DMR45628</strain>
    </source>
</reference>
<gene>
    <name evidence="1" type="ORF">QE152_g26700</name>
</gene>
<dbReference type="EMBL" id="JASPKY010000312">
    <property type="protein sequence ID" value="KAK9709304.1"/>
    <property type="molecule type" value="Genomic_DNA"/>
</dbReference>
<name>A0AAW1JY20_POPJA</name>
<organism evidence="1 2">
    <name type="scientific">Popillia japonica</name>
    <name type="common">Japanese beetle</name>
    <dbReference type="NCBI Taxonomy" id="7064"/>
    <lineage>
        <taxon>Eukaryota</taxon>
        <taxon>Metazoa</taxon>
        <taxon>Ecdysozoa</taxon>
        <taxon>Arthropoda</taxon>
        <taxon>Hexapoda</taxon>
        <taxon>Insecta</taxon>
        <taxon>Pterygota</taxon>
        <taxon>Neoptera</taxon>
        <taxon>Endopterygota</taxon>
        <taxon>Coleoptera</taxon>
        <taxon>Polyphaga</taxon>
        <taxon>Scarabaeiformia</taxon>
        <taxon>Scarabaeidae</taxon>
        <taxon>Rutelinae</taxon>
        <taxon>Popillia</taxon>
    </lineage>
</organism>
<evidence type="ECO:0008006" key="3">
    <source>
        <dbReference type="Google" id="ProtNLM"/>
    </source>
</evidence>
<sequence>MKIRKGKYEGQTAIIEIPRKQAGNLIKLRKLRIGWTECGIRERIKPCMSLKVLQTNLGRGRAAHDLAYATAKNKGVDIILVSEPNKTITKGD</sequence>
<evidence type="ECO:0000313" key="2">
    <source>
        <dbReference type="Proteomes" id="UP001458880"/>
    </source>
</evidence>
<dbReference type="InterPro" id="IPR036691">
    <property type="entry name" value="Endo/exonu/phosph_ase_sf"/>
</dbReference>
<proteinExistence type="predicted"/>
<comment type="caution">
    <text evidence="1">The sequence shown here is derived from an EMBL/GenBank/DDBJ whole genome shotgun (WGS) entry which is preliminary data.</text>
</comment>
<dbReference type="SUPFAM" id="SSF56219">
    <property type="entry name" value="DNase I-like"/>
    <property type="match status" value="1"/>
</dbReference>
<evidence type="ECO:0000313" key="1">
    <source>
        <dbReference type="EMBL" id="KAK9709304.1"/>
    </source>
</evidence>
<dbReference type="AlphaFoldDB" id="A0AAW1JY20"/>
<accession>A0AAW1JY20</accession>
<protein>
    <recommendedName>
        <fullName evidence="3">Ribosomal protein L16</fullName>
    </recommendedName>
</protein>
<dbReference type="Proteomes" id="UP001458880">
    <property type="component" value="Unassembled WGS sequence"/>
</dbReference>
<keyword evidence="2" id="KW-1185">Reference proteome</keyword>